<comment type="caution">
    <text evidence="1">The sequence shown here is derived from an EMBL/GenBank/DDBJ whole genome shotgun (WGS) entry which is preliminary data.</text>
</comment>
<reference evidence="1" key="1">
    <citation type="submission" date="2024-04" db="EMBL/GenBank/DDBJ databases">
        <authorList>
            <consortium name="Molecular Ecology Group"/>
        </authorList>
    </citation>
    <scope>NUCLEOTIDE SEQUENCE</scope>
</reference>
<accession>A0AAV2MYY9</accession>
<name>A0AAV2MYY9_9HYME</name>
<keyword evidence="2" id="KW-1185">Reference proteome</keyword>
<dbReference type="AlphaFoldDB" id="A0AAV2MYY9"/>
<dbReference type="Proteomes" id="UP001497644">
    <property type="component" value="Unassembled WGS sequence"/>
</dbReference>
<proteinExistence type="predicted"/>
<organism evidence="1 2">
    <name type="scientific">Lasius platythorax</name>
    <dbReference type="NCBI Taxonomy" id="488582"/>
    <lineage>
        <taxon>Eukaryota</taxon>
        <taxon>Metazoa</taxon>
        <taxon>Ecdysozoa</taxon>
        <taxon>Arthropoda</taxon>
        <taxon>Hexapoda</taxon>
        <taxon>Insecta</taxon>
        <taxon>Pterygota</taxon>
        <taxon>Neoptera</taxon>
        <taxon>Endopterygota</taxon>
        <taxon>Hymenoptera</taxon>
        <taxon>Apocrita</taxon>
        <taxon>Aculeata</taxon>
        <taxon>Formicoidea</taxon>
        <taxon>Formicidae</taxon>
        <taxon>Formicinae</taxon>
        <taxon>Lasius</taxon>
        <taxon>Lasius</taxon>
    </lineage>
</organism>
<dbReference type="EMBL" id="CAXIPU020000932">
    <property type="protein sequence ID" value="CAL1672773.1"/>
    <property type="molecule type" value="Genomic_DNA"/>
</dbReference>
<gene>
    <name evidence="1" type="ORF">LPLAT_LOCUS11736</name>
</gene>
<evidence type="ECO:0000313" key="2">
    <source>
        <dbReference type="Proteomes" id="UP001497644"/>
    </source>
</evidence>
<evidence type="ECO:0000313" key="1">
    <source>
        <dbReference type="EMBL" id="CAL1672773.1"/>
    </source>
</evidence>
<sequence>MDAVTFRRQEAKRLKDFGDVEPSILPNAAVLRKAKEQRLLERHGLLYANPILNLLQSSKQGKYTGAIHNIGLLGFFYIYWSLEQQLLYRVRSKKNPIGFMTIDATGSVIKRYSNCEPPIFLYQCMYVDNNGSIPVFQMVSADHKSMHIAYFLRKILAKGNEAPRMVVCDFGWTILIAVAEIFAKCIDLRHYLKKCFNILHGIDDTIPSYFIRLDASHFISMISRWKCLKQRDKLLVRKFYLRSLSQAYKMTSLEELHTFFEAILVVALSEYVGSNENGEELPSELRLRYLNLIIKTVSAPEISDEIKTENTDRDETDKLEDDDQNTTDWFQWSANIYDNAIQLAMNCTEGTAINACYNPDFAKILKTRLIPYVVLWSGVMRLHFQIGEEIATSSSVESAFADLKNRAFKNQLPIRADKFVHEHLDYLDGKIKLASCQKDILSINYEQQNQVTLNYSASSAEVQTDQSIDDCSYSSTINYNVTQNINLTGDIDKNNITVDAIVNNNNNNSNNDNNKNSAMIDTIVIDNEAQLSCNIRENWRGLIRESPDEQCSTLKKRCKPSSYLDKCPEWDYIKLARDQIYSYGMVIYAKASLSITKS</sequence>
<protein>
    <submittedName>
        <fullName evidence="1">Uncharacterized protein</fullName>
    </submittedName>
</protein>